<accession>A0ABX0XKW2</accession>
<dbReference type="RefSeq" id="WP_167953900.1">
    <property type="nucleotide sequence ID" value="NZ_JAATJE010000001.1"/>
</dbReference>
<sequence length="153" mass="16271">MIALVVLAALQTGATPAAEPRVKVTGHDFIVQATDGSGRRAELRTDRVPNRAGICYRWSLRVKPEARIATIEERLQLPAGAPAWNVQAGSTTVVAPDGRSALTTLRLPLALGEISNSWCVADGDPDGHHSITVSAGGRVLHRFDFVVGEEPTT</sequence>
<dbReference type="EMBL" id="JAATJE010000001">
    <property type="protein sequence ID" value="NJC33989.1"/>
    <property type="molecule type" value="Genomic_DNA"/>
</dbReference>
<keyword evidence="2" id="KW-1185">Reference proteome</keyword>
<organism evidence="1 2">
    <name type="scientific">Sphingomonas jejuensis</name>
    <dbReference type="NCBI Taxonomy" id="904715"/>
    <lineage>
        <taxon>Bacteria</taxon>
        <taxon>Pseudomonadati</taxon>
        <taxon>Pseudomonadota</taxon>
        <taxon>Alphaproteobacteria</taxon>
        <taxon>Sphingomonadales</taxon>
        <taxon>Sphingomonadaceae</taxon>
        <taxon>Sphingomonas</taxon>
    </lineage>
</organism>
<name>A0ABX0XKW2_9SPHN</name>
<proteinExistence type="predicted"/>
<evidence type="ECO:0000313" key="2">
    <source>
        <dbReference type="Proteomes" id="UP000734218"/>
    </source>
</evidence>
<dbReference type="Proteomes" id="UP000734218">
    <property type="component" value="Unassembled WGS sequence"/>
</dbReference>
<gene>
    <name evidence="1" type="ORF">GGR88_001463</name>
</gene>
<reference evidence="1 2" key="1">
    <citation type="submission" date="2020-03" db="EMBL/GenBank/DDBJ databases">
        <title>Genomic Encyclopedia of Type Strains, Phase IV (KMG-IV): sequencing the most valuable type-strain genomes for metagenomic binning, comparative biology and taxonomic classification.</title>
        <authorList>
            <person name="Goeker M."/>
        </authorList>
    </citation>
    <scope>NUCLEOTIDE SEQUENCE [LARGE SCALE GENOMIC DNA]</scope>
    <source>
        <strain evidence="1 2">DSM 27651</strain>
    </source>
</reference>
<comment type="caution">
    <text evidence="1">The sequence shown here is derived from an EMBL/GenBank/DDBJ whole genome shotgun (WGS) entry which is preliminary data.</text>
</comment>
<protein>
    <submittedName>
        <fullName evidence="1">Uncharacterized protein</fullName>
    </submittedName>
</protein>
<evidence type="ECO:0000313" key="1">
    <source>
        <dbReference type="EMBL" id="NJC33989.1"/>
    </source>
</evidence>